<name>A0A0P1L4U6_9SACH</name>
<feature type="repeat" description="WD" evidence="4">
    <location>
        <begin position="290"/>
        <end position="333"/>
    </location>
</feature>
<evidence type="ECO:0000256" key="5">
    <source>
        <dbReference type="SAM" id="MobiDB-lite"/>
    </source>
</evidence>
<evidence type="ECO:0000256" key="1">
    <source>
        <dbReference type="ARBA" id="ARBA00022517"/>
    </source>
</evidence>
<sequence length="407" mass="46235">MSQNQFRIVVGSYEHNLLCLSLNLSLPSPVFTPIFHFQAHSLSVKCLDISKRYLVSGSNDEHIRIYDLQKRKELGTLLSHQGSITSLKFSRGAANPTQDGDDSEKPVAHGNSKWLLSASEDHNLVVWRVKDWENFGTLKGHSARINDFDIHPSNRIAISVSEDHSIRLWNLMTVKKAGILKLKKYNQNGQFVRWCGDDGEFFAVALLNKVLIYKTSTAKVHREIDVGRSTIMHLEVEKINDKQYIVVALGNGSVCMYLGEQLFKDDSEKAGEPDETNQTNEAPITPEFTLQGHATRVKDFKFYRNEFGHYLVTISSDGKIVVWDMSNREQVAVYDCGERLNCLALCDESVEKYEMMKKRVAEEADLGEQSEVEEDTEDLKSIMLGTNKKKSKKNRSSKNKKVKVQLE</sequence>
<dbReference type="PROSITE" id="PS50294">
    <property type="entry name" value="WD_REPEATS_REGION"/>
    <property type="match status" value="2"/>
</dbReference>
<keyword evidence="2 4" id="KW-0853">WD repeat</keyword>
<protein>
    <submittedName>
        <fullName evidence="6">LAQU0S21e01200g1_1</fullName>
    </submittedName>
</protein>
<dbReference type="InterPro" id="IPR020472">
    <property type="entry name" value="WD40_PAC1"/>
</dbReference>
<dbReference type="Gene3D" id="2.130.10.10">
    <property type="entry name" value="YVTN repeat-like/Quinoprotein amine dehydrogenase"/>
    <property type="match status" value="3"/>
</dbReference>
<dbReference type="PRINTS" id="PR00320">
    <property type="entry name" value="GPROTEINBRPT"/>
</dbReference>
<dbReference type="InterPro" id="IPR001680">
    <property type="entry name" value="WD40_rpt"/>
</dbReference>
<accession>A0A0P1L4U6</accession>
<organism evidence="6 7">
    <name type="scientific">Lachancea quebecensis</name>
    <dbReference type="NCBI Taxonomy" id="1654605"/>
    <lineage>
        <taxon>Eukaryota</taxon>
        <taxon>Fungi</taxon>
        <taxon>Dikarya</taxon>
        <taxon>Ascomycota</taxon>
        <taxon>Saccharomycotina</taxon>
        <taxon>Saccharomycetes</taxon>
        <taxon>Saccharomycetales</taxon>
        <taxon>Saccharomycetaceae</taxon>
        <taxon>Lachancea</taxon>
    </lineage>
</organism>
<feature type="compositionally biased region" description="Basic residues" evidence="5">
    <location>
        <begin position="387"/>
        <end position="407"/>
    </location>
</feature>
<dbReference type="SMART" id="SM00320">
    <property type="entry name" value="WD40"/>
    <property type="match status" value="4"/>
</dbReference>
<dbReference type="InterPro" id="IPR015943">
    <property type="entry name" value="WD40/YVTN_repeat-like_dom_sf"/>
</dbReference>
<dbReference type="InterPro" id="IPR036322">
    <property type="entry name" value="WD40_repeat_dom_sf"/>
</dbReference>
<evidence type="ECO:0000256" key="2">
    <source>
        <dbReference type="ARBA" id="ARBA00022574"/>
    </source>
</evidence>
<dbReference type="PANTHER" id="PTHR44675">
    <property type="entry name" value="PAK1 INTERACTING PROTEIN 1"/>
    <property type="match status" value="1"/>
</dbReference>
<dbReference type="InterPro" id="IPR019775">
    <property type="entry name" value="WD40_repeat_CS"/>
</dbReference>
<dbReference type="PANTHER" id="PTHR44675:SF1">
    <property type="entry name" value="P21-ACTIVATED PROTEIN KINASE-INTERACTING PROTEIN 1"/>
    <property type="match status" value="1"/>
</dbReference>
<evidence type="ECO:0000313" key="7">
    <source>
        <dbReference type="Proteomes" id="UP000236544"/>
    </source>
</evidence>
<proteinExistence type="predicted"/>
<keyword evidence="1" id="KW-0690">Ribosome biogenesis</keyword>
<feature type="region of interest" description="Disordered" evidence="5">
    <location>
        <begin position="363"/>
        <end position="407"/>
    </location>
</feature>
<feature type="repeat" description="WD" evidence="4">
    <location>
        <begin position="37"/>
        <end position="76"/>
    </location>
</feature>
<feature type="repeat" description="WD" evidence="4">
    <location>
        <begin position="138"/>
        <end position="171"/>
    </location>
</feature>
<dbReference type="PROSITE" id="PS50082">
    <property type="entry name" value="WD_REPEATS_2"/>
    <property type="match status" value="3"/>
</dbReference>
<keyword evidence="7" id="KW-1185">Reference proteome</keyword>
<gene>
    <name evidence="6" type="ORF">LAQU0_S21e01200g</name>
</gene>
<dbReference type="AlphaFoldDB" id="A0A0P1L4U6"/>
<reference evidence="7" key="1">
    <citation type="submission" date="2015-10" db="EMBL/GenBank/DDBJ databases">
        <authorList>
            <person name="Devillers H."/>
        </authorList>
    </citation>
    <scope>NUCLEOTIDE SEQUENCE [LARGE SCALE GENOMIC DNA]</scope>
</reference>
<evidence type="ECO:0000256" key="4">
    <source>
        <dbReference type="PROSITE-ProRule" id="PRU00221"/>
    </source>
</evidence>
<dbReference type="Pfam" id="PF00400">
    <property type="entry name" value="WD40"/>
    <property type="match status" value="3"/>
</dbReference>
<evidence type="ECO:0000256" key="3">
    <source>
        <dbReference type="ARBA" id="ARBA00022737"/>
    </source>
</evidence>
<feature type="compositionally biased region" description="Acidic residues" evidence="5">
    <location>
        <begin position="363"/>
        <end position="377"/>
    </location>
</feature>
<dbReference type="EMBL" id="LN890557">
    <property type="protein sequence ID" value="CUS24910.1"/>
    <property type="molecule type" value="Genomic_DNA"/>
</dbReference>
<dbReference type="Proteomes" id="UP000236544">
    <property type="component" value="Unassembled WGS sequence"/>
</dbReference>
<dbReference type="OrthoDB" id="308449at2759"/>
<evidence type="ECO:0000313" key="6">
    <source>
        <dbReference type="EMBL" id="CUS24910.1"/>
    </source>
</evidence>
<dbReference type="PROSITE" id="PS00678">
    <property type="entry name" value="WD_REPEATS_1"/>
    <property type="match status" value="2"/>
</dbReference>
<dbReference type="GO" id="GO:0042254">
    <property type="term" value="P:ribosome biogenesis"/>
    <property type="evidence" value="ECO:0007669"/>
    <property type="project" value="UniProtKB-KW"/>
</dbReference>
<dbReference type="InterPro" id="IPR051959">
    <property type="entry name" value="PAK1-Kinase_Regulator"/>
</dbReference>
<keyword evidence="3" id="KW-0677">Repeat</keyword>
<dbReference type="SUPFAM" id="SSF50978">
    <property type="entry name" value="WD40 repeat-like"/>
    <property type="match status" value="1"/>
</dbReference>